<dbReference type="FunFam" id="2.40.50.120:FF:000013">
    <property type="entry name" value="Complement C3"/>
    <property type="match status" value="1"/>
</dbReference>
<dbReference type="SMART" id="SM00643">
    <property type="entry name" value="C345C"/>
    <property type="match status" value="1"/>
</dbReference>
<evidence type="ECO:0000313" key="6">
    <source>
        <dbReference type="Proteomes" id="UP000812440"/>
    </source>
</evidence>
<protein>
    <recommendedName>
        <fullName evidence="4">NTR domain-containing protein</fullName>
    </recommendedName>
</protein>
<dbReference type="PROSITE" id="PS50189">
    <property type="entry name" value="NTR"/>
    <property type="match status" value="1"/>
</dbReference>
<dbReference type="InterPro" id="IPR001134">
    <property type="entry name" value="Netrin_domain"/>
</dbReference>
<dbReference type="GO" id="GO:0005576">
    <property type="term" value="C:extracellular region"/>
    <property type="evidence" value="ECO:0007669"/>
    <property type="project" value="UniProtKB-SubCell"/>
</dbReference>
<dbReference type="Pfam" id="PF01759">
    <property type="entry name" value="NTR"/>
    <property type="match status" value="1"/>
</dbReference>
<dbReference type="InterPro" id="IPR018933">
    <property type="entry name" value="Netrin_module_non-TIMP"/>
</dbReference>
<dbReference type="EMBL" id="JAACNH010013092">
    <property type="protein sequence ID" value="KAG8429122.1"/>
    <property type="molecule type" value="Genomic_DNA"/>
</dbReference>
<evidence type="ECO:0000259" key="4">
    <source>
        <dbReference type="PROSITE" id="PS50189"/>
    </source>
</evidence>
<proteinExistence type="predicted"/>
<dbReference type="Proteomes" id="UP000812440">
    <property type="component" value="Unassembled WGS sequence"/>
</dbReference>
<name>A0A8T2IAY0_9PIPI</name>
<organism evidence="5 6">
    <name type="scientific">Hymenochirus boettgeri</name>
    <name type="common">Congo dwarf clawed frog</name>
    <dbReference type="NCBI Taxonomy" id="247094"/>
    <lineage>
        <taxon>Eukaryota</taxon>
        <taxon>Metazoa</taxon>
        <taxon>Chordata</taxon>
        <taxon>Craniata</taxon>
        <taxon>Vertebrata</taxon>
        <taxon>Euteleostomi</taxon>
        <taxon>Amphibia</taxon>
        <taxon>Batrachia</taxon>
        <taxon>Anura</taxon>
        <taxon>Pipoidea</taxon>
        <taxon>Pipidae</taxon>
        <taxon>Pipinae</taxon>
        <taxon>Hymenochirus</taxon>
    </lineage>
</organism>
<accession>A0A8T2IAY0</accession>
<feature type="domain" description="NTR" evidence="4">
    <location>
        <begin position="1"/>
        <end position="99"/>
    </location>
</feature>
<evidence type="ECO:0000256" key="2">
    <source>
        <dbReference type="ARBA" id="ARBA00022525"/>
    </source>
</evidence>
<dbReference type="SUPFAM" id="SSF50242">
    <property type="entry name" value="TIMP-like"/>
    <property type="match status" value="1"/>
</dbReference>
<reference evidence="5" key="1">
    <citation type="thesis" date="2020" institute="ProQuest LLC" country="789 East Eisenhower Parkway, Ann Arbor, MI, USA">
        <title>Comparative Genomics and Chromosome Evolution.</title>
        <authorList>
            <person name="Mudd A.B."/>
        </authorList>
    </citation>
    <scope>NUCLEOTIDE SEQUENCE</scope>
    <source>
        <strain evidence="5">Female2</strain>
        <tissue evidence="5">Blood</tissue>
    </source>
</reference>
<evidence type="ECO:0000256" key="3">
    <source>
        <dbReference type="ARBA" id="ARBA00023157"/>
    </source>
</evidence>
<gene>
    <name evidence="5" type="ORF">GDO86_018259</name>
</gene>
<evidence type="ECO:0000313" key="5">
    <source>
        <dbReference type="EMBL" id="KAG8429122.1"/>
    </source>
</evidence>
<sequence>MTIKTVIKEGTDEDVKGKFRNFVSHVKCRKALDLQKGRDYLIWGVTSDLWNQPSGYSYIIGKDTWIEWWPSEKECQKLENQDICDDFDTLSANLEITGCQT</sequence>
<comment type="caution">
    <text evidence="5">The sequence shown here is derived from an EMBL/GenBank/DDBJ whole genome shotgun (WGS) entry which is preliminary data.</text>
</comment>
<keyword evidence="2" id="KW-0964">Secreted</keyword>
<comment type="subcellular location">
    <subcellularLocation>
        <location evidence="1">Secreted</location>
    </subcellularLocation>
</comment>
<dbReference type="AlphaFoldDB" id="A0A8T2IAY0"/>
<dbReference type="Gene3D" id="2.40.50.120">
    <property type="match status" value="1"/>
</dbReference>
<dbReference type="OrthoDB" id="6359008at2759"/>
<evidence type="ECO:0000256" key="1">
    <source>
        <dbReference type="ARBA" id="ARBA00004613"/>
    </source>
</evidence>
<keyword evidence="3" id="KW-1015">Disulfide bond</keyword>
<dbReference type="InterPro" id="IPR008993">
    <property type="entry name" value="TIMP-like_OB-fold"/>
</dbReference>
<keyword evidence="6" id="KW-1185">Reference proteome</keyword>